<dbReference type="OrthoDB" id="4204700at2759"/>
<feature type="compositionally biased region" description="Polar residues" evidence="1">
    <location>
        <begin position="336"/>
        <end position="347"/>
    </location>
</feature>
<dbReference type="HOGENOM" id="CLU_053873_0_0_1"/>
<protein>
    <recommendedName>
        <fullName evidence="4">Endo-1,3(4)-beta-glucanase</fullName>
    </recommendedName>
</protein>
<dbReference type="AlphaFoldDB" id="S7ZPM9"/>
<evidence type="ECO:0000313" key="3">
    <source>
        <dbReference type="Proteomes" id="UP000019376"/>
    </source>
</evidence>
<feature type="region of interest" description="Disordered" evidence="1">
    <location>
        <begin position="1"/>
        <end position="32"/>
    </location>
</feature>
<sequence>MVLDDASPQAGAYPDTPGRAGPQEKESLGPNPAMASNFKLQVKSDFVVRPDYFTLVFGFLGRRNWERTVAYTMMERVENSWLLTGRALTQDELDAFTVYSTQTLYYRRMGVPIASFFGTAWIYNTTRKNLSLPSNASPTTVYTALRNFAKADKAGFRSTLASAAFKMLFITTTGAILSGFAALWTETRSVVTDPRLRGFVEDMRGQKPEEVRNRKVKAASERVRRMRGGEKDIEPYIIEELRHPGSHVERNDTDSYAYDNSPTSSSVDDGMVYVTSDESSSASQQQSMTATPRRTWGSSTQAGPARTGSAGEPSGGTDYFLSGNDDDASPTAPEYRNTNPGSSTSGSAWDRLRRQTGSQPSRAPPTQESAPQWGQQQDSGSSSERDMYYANQEREQNQAQAEFNRMLEAERQISNDSSQSRRW</sequence>
<feature type="compositionally biased region" description="Low complexity" evidence="1">
    <location>
        <begin position="372"/>
        <end position="382"/>
    </location>
</feature>
<dbReference type="eggNOG" id="ENOG502SXRY">
    <property type="taxonomic scope" value="Eukaryota"/>
</dbReference>
<name>S7ZPM9_PENO1</name>
<organism evidence="2 3">
    <name type="scientific">Penicillium oxalicum (strain 114-2 / CGMCC 5302)</name>
    <name type="common">Penicillium decumbens</name>
    <dbReference type="NCBI Taxonomy" id="933388"/>
    <lineage>
        <taxon>Eukaryota</taxon>
        <taxon>Fungi</taxon>
        <taxon>Dikarya</taxon>
        <taxon>Ascomycota</taxon>
        <taxon>Pezizomycotina</taxon>
        <taxon>Eurotiomycetes</taxon>
        <taxon>Eurotiomycetidae</taxon>
        <taxon>Eurotiales</taxon>
        <taxon>Aspergillaceae</taxon>
        <taxon>Penicillium</taxon>
    </lineage>
</organism>
<evidence type="ECO:0000313" key="2">
    <source>
        <dbReference type="EMBL" id="EPS32675.1"/>
    </source>
</evidence>
<dbReference type="EMBL" id="KB644414">
    <property type="protein sequence ID" value="EPS32675.1"/>
    <property type="molecule type" value="Genomic_DNA"/>
</dbReference>
<evidence type="ECO:0008006" key="4">
    <source>
        <dbReference type="Google" id="ProtNLM"/>
    </source>
</evidence>
<dbReference type="Proteomes" id="UP000019376">
    <property type="component" value="Unassembled WGS sequence"/>
</dbReference>
<feature type="compositionally biased region" description="Basic and acidic residues" evidence="1">
    <location>
        <begin position="383"/>
        <end position="396"/>
    </location>
</feature>
<dbReference type="PhylomeDB" id="S7ZPM9"/>
<gene>
    <name evidence="2" type="ORF">PDE_07635</name>
</gene>
<feature type="compositionally biased region" description="Polar residues" evidence="1">
    <location>
        <begin position="414"/>
        <end position="423"/>
    </location>
</feature>
<proteinExistence type="predicted"/>
<feature type="compositionally biased region" description="Polar residues" evidence="1">
    <location>
        <begin position="355"/>
        <end position="370"/>
    </location>
</feature>
<feature type="region of interest" description="Disordered" evidence="1">
    <location>
        <begin position="240"/>
        <end position="423"/>
    </location>
</feature>
<accession>S7ZPM9</accession>
<dbReference type="STRING" id="933388.S7ZPM9"/>
<feature type="compositionally biased region" description="Polar residues" evidence="1">
    <location>
        <begin position="288"/>
        <end position="302"/>
    </location>
</feature>
<feature type="compositionally biased region" description="Polar residues" evidence="1">
    <location>
        <begin position="258"/>
        <end position="267"/>
    </location>
</feature>
<evidence type="ECO:0000256" key="1">
    <source>
        <dbReference type="SAM" id="MobiDB-lite"/>
    </source>
</evidence>
<feature type="compositionally biased region" description="Basic and acidic residues" evidence="1">
    <location>
        <begin position="240"/>
        <end position="253"/>
    </location>
</feature>
<keyword evidence="3" id="KW-1185">Reference proteome</keyword>
<reference evidence="2 3" key="1">
    <citation type="journal article" date="2013" name="PLoS ONE">
        <title>Genomic and secretomic analyses reveal unique features of the lignocellulolytic enzyme system of Penicillium decumbens.</title>
        <authorList>
            <person name="Liu G."/>
            <person name="Zhang L."/>
            <person name="Wei X."/>
            <person name="Zou G."/>
            <person name="Qin Y."/>
            <person name="Ma L."/>
            <person name="Li J."/>
            <person name="Zheng H."/>
            <person name="Wang S."/>
            <person name="Wang C."/>
            <person name="Xun L."/>
            <person name="Zhao G.-P."/>
            <person name="Zhou Z."/>
            <person name="Qu Y."/>
        </authorList>
    </citation>
    <scope>NUCLEOTIDE SEQUENCE [LARGE SCALE GENOMIC DNA]</scope>
    <source>
        <strain evidence="3">114-2 / CGMCC 5302</strain>
    </source>
</reference>